<name>A0AAE2YRN6_9PROT</name>
<comment type="similarity">
    <text evidence="2 8">Belongs to the bacterial ribosomal protein bS20 family.</text>
</comment>
<dbReference type="PANTHER" id="PTHR33398">
    <property type="entry name" value="30S RIBOSOMAL PROTEIN S20"/>
    <property type="match status" value="1"/>
</dbReference>
<proteinExistence type="inferred from homology"/>
<protein>
    <recommendedName>
        <fullName evidence="7 8">Small ribosomal subunit protein bS20</fullName>
    </recommendedName>
</protein>
<accession>A0AAE2YRN6</accession>
<organism evidence="10 11">
    <name type="scientific">Igneacidithiobacillus copahuensis</name>
    <dbReference type="NCBI Taxonomy" id="2724909"/>
    <lineage>
        <taxon>Bacteria</taxon>
        <taxon>Pseudomonadati</taxon>
        <taxon>Pseudomonadota</taxon>
        <taxon>Acidithiobacillia</taxon>
        <taxon>Acidithiobacillales</taxon>
        <taxon>Acidithiobacillaceae</taxon>
        <taxon>Igneacidithiobacillus</taxon>
    </lineage>
</organism>
<feature type="compositionally biased region" description="Basic residues" evidence="9">
    <location>
        <begin position="7"/>
        <end position="19"/>
    </location>
</feature>
<feature type="region of interest" description="Disordered" evidence="9">
    <location>
        <begin position="1"/>
        <end position="27"/>
    </location>
</feature>
<dbReference type="RefSeq" id="WP_215870881.1">
    <property type="nucleotide sequence ID" value="NZ_JAAXYO010000165.1"/>
</dbReference>
<dbReference type="Gene3D" id="1.20.58.110">
    <property type="entry name" value="Ribosomal protein S20"/>
    <property type="match status" value="1"/>
</dbReference>
<evidence type="ECO:0000256" key="9">
    <source>
        <dbReference type="SAM" id="MobiDB-lite"/>
    </source>
</evidence>
<keyword evidence="4 8" id="KW-0694">RNA-binding</keyword>
<evidence type="ECO:0000313" key="11">
    <source>
        <dbReference type="Proteomes" id="UP001197378"/>
    </source>
</evidence>
<dbReference type="GO" id="GO:0005829">
    <property type="term" value="C:cytosol"/>
    <property type="evidence" value="ECO:0007669"/>
    <property type="project" value="TreeGrafter"/>
</dbReference>
<keyword evidence="11" id="KW-1185">Reference proteome</keyword>
<keyword evidence="5 8" id="KW-0689">Ribosomal protein</keyword>
<evidence type="ECO:0000313" key="10">
    <source>
        <dbReference type="EMBL" id="MBU2788803.1"/>
    </source>
</evidence>
<dbReference type="Pfam" id="PF01649">
    <property type="entry name" value="Ribosomal_S20p"/>
    <property type="match status" value="1"/>
</dbReference>
<evidence type="ECO:0000256" key="7">
    <source>
        <dbReference type="ARBA" id="ARBA00035136"/>
    </source>
</evidence>
<dbReference type="NCBIfam" id="TIGR00029">
    <property type="entry name" value="S20"/>
    <property type="match status" value="1"/>
</dbReference>
<sequence length="92" mass="10285">MANSAQARKRAIQNQKRRLHNDSLHSRMRTYVKHVLRAVREGNQEQARSALHTAESIIDKTASKGVIHRNAAARTKSRLSARVKAMGEQASA</sequence>
<keyword evidence="6 8" id="KW-0687">Ribonucleoprotein</keyword>
<dbReference type="GO" id="GO:0070181">
    <property type="term" value="F:small ribosomal subunit rRNA binding"/>
    <property type="evidence" value="ECO:0007669"/>
    <property type="project" value="TreeGrafter"/>
</dbReference>
<comment type="function">
    <text evidence="1 8">Binds directly to 16S ribosomal RNA.</text>
</comment>
<evidence type="ECO:0000256" key="1">
    <source>
        <dbReference type="ARBA" id="ARBA00003134"/>
    </source>
</evidence>
<dbReference type="PANTHER" id="PTHR33398:SF1">
    <property type="entry name" value="SMALL RIBOSOMAL SUBUNIT PROTEIN BS20C"/>
    <property type="match status" value="1"/>
</dbReference>
<dbReference type="InterPro" id="IPR036510">
    <property type="entry name" value="Ribosomal_bS20_sf"/>
</dbReference>
<evidence type="ECO:0000256" key="8">
    <source>
        <dbReference type="HAMAP-Rule" id="MF_00500"/>
    </source>
</evidence>
<gene>
    <name evidence="8 10" type="primary">rpsT</name>
    <name evidence="10" type="ORF">HFQ13_11435</name>
</gene>
<dbReference type="SUPFAM" id="SSF46992">
    <property type="entry name" value="Ribosomal protein S20"/>
    <property type="match status" value="1"/>
</dbReference>
<keyword evidence="3 8" id="KW-0699">rRNA-binding</keyword>
<evidence type="ECO:0000256" key="6">
    <source>
        <dbReference type="ARBA" id="ARBA00023274"/>
    </source>
</evidence>
<comment type="caution">
    <text evidence="10">The sequence shown here is derived from an EMBL/GenBank/DDBJ whole genome shotgun (WGS) entry which is preliminary data.</text>
</comment>
<evidence type="ECO:0000256" key="4">
    <source>
        <dbReference type="ARBA" id="ARBA00022884"/>
    </source>
</evidence>
<dbReference type="InterPro" id="IPR002583">
    <property type="entry name" value="Ribosomal_bS20"/>
</dbReference>
<dbReference type="GO" id="GO:0003735">
    <property type="term" value="F:structural constituent of ribosome"/>
    <property type="evidence" value="ECO:0007669"/>
    <property type="project" value="InterPro"/>
</dbReference>
<evidence type="ECO:0000256" key="2">
    <source>
        <dbReference type="ARBA" id="ARBA00007634"/>
    </source>
</evidence>
<reference evidence="10" key="1">
    <citation type="journal article" date="2021" name="ISME J.">
        <title>Genomic evolution of the class Acidithiobacillia: deep-branching Proteobacteria living in extreme acidic conditions.</title>
        <authorList>
            <person name="Moya-Beltran A."/>
            <person name="Beard S."/>
            <person name="Rojas-Villalobos C."/>
            <person name="Issotta F."/>
            <person name="Gallardo Y."/>
            <person name="Ulloa R."/>
            <person name="Giaveno A."/>
            <person name="Degli Esposti M."/>
            <person name="Johnson D.B."/>
            <person name="Quatrini R."/>
        </authorList>
    </citation>
    <scope>NUCLEOTIDE SEQUENCE</scope>
    <source>
        <strain evidence="10">VAN18-1</strain>
    </source>
</reference>
<dbReference type="HAMAP" id="MF_00500">
    <property type="entry name" value="Ribosomal_bS20"/>
    <property type="match status" value="1"/>
</dbReference>
<dbReference type="FunFam" id="1.20.58.110:FF:000001">
    <property type="entry name" value="30S ribosomal protein S20"/>
    <property type="match status" value="1"/>
</dbReference>
<dbReference type="EMBL" id="JAAXYO010000165">
    <property type="protein sequence ID" value="MBU2788803.1"/>
    <property type="molecule type" value="Genomic_DNA"/>
</dbReference>
<dbReference type="GO" id="GO:0006412">
    <property type="term" value="P:translation"/>
    <property type="evidence" value="ECO:0007669"/>
    <property type="project" value="UniProtKB-UniRule"/>
</dbReference>
<evidence type="ECO:0000256" key="3">
    <source>
        <dbReference type="ARBA" id="ARBA00022730"/>
    </source>
</evidence>
<evidence type="ECO:0000256" key="5">
    <source>
        <dbReference type="ARBA" id="ARBA00022980"/>
    </source>
</evidence>
<dbReference type="Proteomes" id="UP001197378">
    <property type="component" value="Unassembled WGS sequence"/>
</dbReference>
<dbReference type="AlphaFoldDB" id="A0AAE2YRN6"/>
<dbReference type="GO" id="GO:0015935">
    <property type="term" value="C:small ribosomal subunit"/>
    <property type="evidence" value="ECO:0007669"/>
    <property type="project" value="TreeGrafter"/>
</dbReference>